<gene>
    <name evidence="2" type="ORF">RchiOBHm_Chr4g0439591</name>
</gene>
<evidence type="ECO:0008006" key="4">
    <source>
        <dbReference type="Google" id="ProtNLM"/>
    </source>
</evidence>
<reference evidence="2 3" key="1">
    <citation type="journal article" date="2018" name="Nat. Genet.">
        <title>The Rosa genome provides new insights in the design of modern roses.</title>
        <authorList>
            <person name="Bendahmane M."/>
        </authorList>
    </citation>
    <scope>NUCLEOTIDE SEQUENCE [LARGE SCALE GENOMIC DNA]</scope>
    <source>
        <strain evidence="3">cv. Old Blush</strain>
    </source>
</reference>
<accession>A0A2P6R2X8</accession>
<name>A0A2P6R2X8_ROSCH</name>
<dbReference type="EMBL" id="PDCK01000042">
    <property type="protein sequence ID" value="PRQ40764.1"/>
    <property type="molecule type" value="Genomic_DNA"/>
</dbReference>
<comment type="caution">
    <text evidence="2">The sequence shown here is derived from an EMBL/GenBank/DDBJ whole genome shotgun (WGS) entry which is preliminary data.</text>
</comment>
<keyword evidence="1" id="KW-0812">Transmembrane</keyword>
<protein>
    <recommendedName>
        <fullName evidence="4">Transmembrane protein</fullName>
    </recommendedName>
</protein>
<keyword evidence="3" id="KW-1185">Reference proteome</keyword>
<dbReference type="AlphaFoldDB" id="A0A2P6R2X8"/>
<organism evidence="2 3">
    <name type="scientific">Rosa chinensis</name>
    <name type="common">China rose</name>
    <dbReference type="NCBI Taxonomy" id="74649"/>
    <lineage>
        <taxon>Eukaryota</taxon>
        <taxon>Viridiplantae</taxon>
        <taxon>Streptophyta</taxon>
        <taxon>Embryophyta</taxon>
        <taxon>Tracheophyta</taxon>
        <taxon>Spermatophyta</taxon>
        <taxon>Magnoliopsida</taxon>
        <taxon>eudicotyledons</taxon>
        <taxon>Gunneridae</taxon>
        <taxon>Pentapetalae</taxon>
        <taxon>rosids</taxon>
        <taxon>fabids</taxon>
        <taxon>Rosales</taxon>
        <taxon>Rosaceae</taxon>
        <taxon>Rosoideae</taxon>
        <taxon>Rosoideae incertae sedis</taxon>
        <taxon>Rosa</taxon>
    </lineage>
</organism>
<dbReference type="Proteomes" id="UP000238479">
    <property type="component" value="Chromosome 4"/>
</dbReference>
<evidence type="ECO:0000313" key="2">
    <source>
        <dbReference type="EMBL" id="PRQ40764.1"/>
    </source>
</evidence>
<evidence type="ECO:0000256" key="1">
    <source>
        <dbReference type="SAM" id="Phobius"/>
    </source>
</evidence>
<feature type="transmembrane region" description="Helical" evidence="1">
    <location>
        <begin position="39"/>
        <end position="58"/>
    </location>
</feature>
<evidence type="ECO:0000313" key="3">
    <source>
        <dbReference type="Proteomes" id="UP000238479"/>
    </source>
</evidence>
<keyword evidence="1" id="KW-1133">Transmembrane helix</keyword>
<proteinExistence type="predicted"/>
<dbReference type="Gramene" id="PRQ40764">
    <property type="protein sequence ID" value="PRQ40764"/>
    <property type="gene ID" value="RchiOBHm_Chr4g0439591"/>
</dbReference>
<keyword evidence="1" id="KW-0472">Membrane</keyword>
<sequence length="80" mass="9295">MRMRIGMDGFVEGLIQMKEMRFERWLLEKWGIKVLGGRAMALVMTVGIGAWSCLAWDWDLLVLGFLKKVLSRVWMELMGC</sequence>